<gene>
    <name evidence="2" type="ORF">ACFFJK_16610</name>
</gene>
<keyword evidence="3" id="KW-1185">Reference proteome</keyword>
<organism evidence="2 3">
    <name type="scientific">Massilia consociata</name>
    <dbReference type="NCBI Taxonomy" id="760117"/>
    <lineage>
        <taxon>Bacteria</taxon>
        <taxon>Pseudomonadati</taxon>
        <taxon>Pseudomonadota</taxon>
        <taxon>Betaproteobacteria</taxon>
        <taxon>Burkholderiales</taxon>
        <taxon>Oxalobacteraceae</taxon>
        <taxon>Telluria group</taxon>
        <taxon>Massilia</taxon>
    </lineage>
</organism>
<reference evidence="2 3" key="1">
    <citation type="submission" date="2024-09" db="EMBL/GenBank/DDBJ databases">
        <authorList>
            <person name="Sun Q."/>
            <person name="Mori K."/>
        </authorList>
    </citation>
    <scope>NUCLEOTIDE SEQUENCE [LARGE SCALE GENOMIC DNA]</scope>
    <source>
        <strain evidence="2 3">CCM 7792</strain>
    </source>
</reference>
<proteinExistence type="predicted"/>
<dbReference type="InterPro" id="IPR007607">
    <property type="entry name" value="BacA/B"/>
</dbReference>
<dbReference type="EMBL" id="JBHLWP010000014">
    <property type="protein sequence ID" value="MFC0253523.1"/>
    <property type="molecule type" value="Genomic_DNA"/>
</dbReference>
<accession>A0ABV6FJ14</accession>
<dbReference type="InterPro" id="IPR046524">
    <property type="entry name" value="DUF6701"/>
</dbReference>
<dbReference type="Proteomes" id="UP001589773">
    <property type="component" value="Unassembled WGS sequence"/>
</dbReference>
<protein>
    <submittedName>
        <fullName evidence="2">DUF6701 domain-containing protein</fullName>
    </submittedName>
</protein>
<dbReference type="Pfam" id="PF04519">
    <property type="entry name" value="Bactofilin"/>
    <property type="match status" value="1"/>
</dbReference>
<dbReference type="RefSeq" id="WP_379680615.1">
    <property type="nucleotide sequence ID" value="NZ_JBHLWP010000014.1"/>
</dbReference>
<name>A0ABV6FJ14_9BURK</name>
<comment type="caution">
    <text evidence="2">The sequence shown here is derived from an EMBL/GenBank/DDBJ whole genome shotgun (WGS) entry which is preliminary data.</text>
</comment>
<evidence type="ECO:0000313" key="3">
    <source>
        <dbReference type="Proteomes" id="UP001589773"/>
    </source>
</evidence>
<evidence type="ECO:0000259" key="1">
    <source>
        <dbReference type="Pfam" id="PF20419"/>
    </source>
</evidence>
<dbReference type="Pfam" id="PF20419">
    <property type="entry name" value="DUF6701"/>
    <property type="match status" value="1"/>
</dbReference>
<feature type="domain" description="DUF6701" evidence="1">
    <location>
        <begin position="352"/>
        <end position="912"/>
    </location>
</feature>
<evidence type="ECO:0000313" key="2">
    <source>
        <dbReference type="EMBL" id="MFC0253523.1"/>
    </source>
</evidence>
<sequence length="914" mass="92773">MSFPSPFARSSALLSAVLATFLPGGALLRRLAMLALALAGLQAGVSACAAELKFDGRPIDTCHLADKVYTCPQPAHPSPDDTVVIADGYTLEVKGSVAVGPNQGLKMSGTARLVVSGDLNLASVKPGKLQVSGGSIEAGGAISIGANASIRANVTGGNVYIGSSARITGHVNASSAISLASHSSVDGDVDSHSLYLQASDAHVTGSAYVATARLDSGGRVSGTIYCKNGTAQNKCDCVTNYSGHAVNMPGGPTCASPATSLHHLVITHDGSGDTCVPESLTVKACADAACSALHTGGVRGRINPFGTALWIPRGQSSTQVSATYLRAEKIMLGIASPSPMPASGASCIDSSTGARSCNMSFTGGVKLLIDVGDHVAGVLQDKAIQAVRANPQATACVPAFANAIHDVRYACTYNKPAAGGEQLRLNGADLVCNVPGQARSTTFDKDGRSPIRLAYGDAGEMMLSASIDTGRGVEAQGSVRFTTVPARFALAQPAGPLRAGADFTLEVKALNAAGTVTKNFDTARLDAAGASGHAVAVNIDCLAQGGAAGTLDVKGVRFANGVAMVPLNWSEVGRIDLKASLAGFMGIPSLGAAGTTDGAAAGCSGAIGPFIPQYFKVELAETGVQAGRAFYYSKEPFTLKVSAMNSQGTVTENYSADLGLSEGVALAAVDAGGAAFASPPGSLSVTGIAASSFAGGVATARPAYAFGSTPARPTRIRLRATNAKATGTVSSHHGGAPEAAETGAMPEIRSGRLRIANAFGSRGSRLSLPVMAEYWTGSSWLLNTDDSYTTIPASAFAITSTRQPGSTPATVPFQVRRVGSAGLALVNGVGPLVVDEASGGSGWADIAVNLGPAGAMKDNACLLDRPDSTPAAREWLRAAHACRPGDLVDPSGRATFGVFAPETRRIIHVREVFR</sequence>